<organism evidence="2 3">
    <name type="scientific">Halogeometricum rufum</name>
    <dbReference type="NCBI Taxonomy" id="553469"/>
    <lineage>
        <taxon>Archaea</taxon>
        <taxon>Methanobacteriati</taxon>
        <taxon>Methanobacteriota</taxon>
        <taxon>Stenosarchaea group</taxon>
        <taxon>Halobacteria</taxon>
        <taxon>Halobacteriales</taxon>
        <taxon>Haloferacaceae</taxon>
        <taxon>Halogeometricum</taxon>
    </lineage>
</organism>
<dbReference type="AlphaFoldDB" id="A0A1I6G4K0"/>
<dbReference type="STRING" id="553469.SAMN04487947_0564"/>
<accession>A0A1I6G4K0</accession>
<dbReference type="EMBL" id="FOYT01000001">
    <property type="protein sequence ID" value="SFR37128.1"/>
    <property type="molecule type" value="Genomic_DNA"/>
</dbReference>
<evidence type="ECO:0000313" key="3">
    <source>
        <dbReference type="Proteomes" id="UP000198531"/>
    </source>
</evidence>
<gene>
    <name evidence="2" type="ORF">SAMN04487947_0564</name>
</gene>
<sequence>MRRTQETQERLNALLELFAEEGASPSGDAPRVSDIRSVLGSRDYGEADETVRQFRSSTLSKEPVRRDRVGSTTKRAFADARSAGDTQAQIDVLYRILTGETIGE</sequence>
<keyword evidence="3" id="KW-1185">Reference proteome</keyword>
<evidence type="ECO:0000256" key="1">
    <source>
        <dbReference type="SAM" id="MobiDB-lite"/>
    </source>
</evidence>
<dbReference type="Proteomes" id="UP000198531">
    <property type="component" value="Unassembled WGS sequence"/>
</dbReference>
<protein>
    <submittedName>
        <fullName evidence="2">Uncharacterized protein</fullName>
    </submittedName>
</protein>
<evidence type="ECO:0000313" key="2">
    <source>
        <dbReference type="EMBL" id="SFR37128.1"/>
    </source>
</evidence>
<name>A0A1I6G4K0_9EURY</name>
<reference evidence="3" key="1">
    <citation type="submission" date="2016-10" db="EMBL/GenBank/DDBJ databases">
        <authorList>
            <person name="Varghese N."/>
            <person name="Submissions S."/>
        </authorList>
    </citation>
    <scope>NUCLEOTIDE SEQUENCE [LARGE SCALE GENOMIC DNA]</scope>
    <source>
        <strain evidence="3">CGMCC 1.7736</strain>
    </source>
</reference>
<feature type="region of interest" description="Disordered" evidence="1">
    <location>
        <begin position="55"/>
        <end position="80"/>
    </location>
</feature>
<proteinExistence type="predicted"/>